<feature type="compositionally biased region" description="Low complexity" evidence="1">
    <location>
        <begin position="48"/>
        <end position="59"/>
    </location>
</feature>
<feature type="compositionally biased region" description="Basic and acidic residues" evidence="1">
    <location>
        <begin position="11"/>
        <end position="24"/>
    </location>
</feature>
<proteinExistence type="predicted"/>
<evidence type="ECO:0000256" key="1">
    <source>
        <dbReference type="SAM" id="MobiDB-lite"/>
    </source>
</evidence>
<sequence>MLFDDLPAAKTDGDDSSSKVDTGKDGGPTPAEPRIVESSDKDKLNEASSLSSSSLSQKQQEQKKKGPSCVHAIGNAGTTMAFMPAALKRRRKASTVQPVRRPKTSSTSNSNSANKTPVAVILPHAQEGNSSVLAHDESSKQNSSDAGIPTSTTTTTTTTTTMLPLHEQVDEYKESQELVDLHASVRTADIYNPMMPNDYLAYRQRKENEMIRADIEEQAKKTREMQKKLRSQIEEERQRAIKTGNFDKMVGDDEASRMGRGRGAGRGRGRGMSNLPAWLVKKQQEKKQNDGGPSRLN</sequence>
<feature type="region of interest" description="Disordered" evidence="1">
    <location>
        <begin position="224"/>
        <end position="297"/>
    </location>
</feature>
<dbReference type="EMBL" id="HBIO01028498">
    <property type="protein sequence ID" value="CAE0477016.1"/>
    <property type="molecule type" value="Transcribed_RNA"/>
</dbReference>
<feature type="region of interest" description="Disordered" evidence="1">
    <location>
        <begin position="1"/>
        <end position="161"/>
    </location>
</feature>
<protein>
    <submittedName>
        <fullName evidence="2">Uncharacterized protein</fullName>
    </submittedName>
</protein>
<feature type="compositionally biased region" description="Low complexity" evidence="1">
    <location>
        <begin position="150"/>
        <end position="161"/>
    </location>
</feature>
<dbReference type="AlphaFoldDB" id="A0A7S3QGT3"/>
<organism evidence="2">
    <name type="scientific">Chaetoceros debilis</name>
    <dbReference type="NCBI Taxonomy" id="122233"/>
    <lineage>
        <taxon>Eukaryota</taxon>
        <taxon>Sar</taxon>
        <taxon>Stramenopiles</taxon>
        <taxon>Ochrophyta</taxon>
        <taxon>Bacillariophyta</taxon>
        <taxon>Coscinodiscophyceae</taxon>
        <taxon>Chaetocerotophycidae</taxon>
        <taxon>Chaetocerotales</taxon>
        <taxon>Chaetocerotaceae</taxon>
        <taxon>Chaetoceros</taxon>
    </lineage>
</organism>
<feature type="compositionally biased region" description="Basic residues" evidence="1">
    <location>
        <begin position="259"/>
        <end position="269"/>
    </location>
</feature>
<gene>
    <name evidence="2" type="ORF">CDEB00056_LOCUS21869</name>
</gene>
<evidence type="ECO:0000313" key="2">
    <source>
        <dbReference type="EMBL" id="CAE0477016.1"/>
    </source>
</evidence>
<name>A0A7S3QGT3_9STRA</name>
<reference evidence="2" key="1">
    <citation type="submission" date="2021-01" db="EMBL/GenBank/DDBJ databases">
        <authorList>
            <person name="Corre E."/>
            <person name="Pelletier E."/>
            <person name="Niang G."/>
            <person name="Scheremetjew M."/>
            <person name="Finn R."/>
            <person name="Kale V."/>
            <person name="Holt S."/>
            <person name="Cochrane G."/>
            <person name="Meng A."/>
            <person name="Brown T."/>
            <person name="Cohen L."/>
        </authorList>
    </citation>
    <scope>NUCLEOTIDE SEQUENCE</scope>
    <source>
        <strain evidence="2">MM31A-1</strain>
    </source>
</reference>
<accession>A0A7S3QGT3</accession>
<feature type="compositionally biased region" description="Basic and acidic residues" evidence="1">
    <location>
        <begin position="34"/>
        <end position="45"/>
    </location>
</feature>
<feature type="compositionally biased region" description="Basic and acidic residues" evidence="1">
    <location>
        <begin position="224"/>
        <end position="239"/>
    </location>
</feature>